<organism evidence="2 3">
    <name type="scientific">Rhodopseudomonas palustris</name>
    <dbReference type="NCBI Taxonomy" id="1076"/>
    <lineage>
        <taxon>Bacteria</taxon>
        <taxon>Pseudomonadati</taxon>
        <taxon>Pseudomonadota</taxon>
        <taxon>Alphaproteobacteria</taxon>
        <taxon>Hyphomicrobiales</taxon>
        <taxon>Nitrobacteraceae</taxon>
        <taxon>Rhodopseudomonas</taxon>
    </lineage>
</organism>
<evidence type="ECO:0000313" key="3">
    <source>
        <dbReference type="Proteomes" id="UP000782519"/>
    </source>
</evidence>
<evidence type="ECO:0000313" key="2">
    <source>
        <dbReference type="EMBL" id="MBI5128891.1"/>
    </source>
</evidence>
<sequence>MRLILFPIAAVLLALSPPVFAQQQGQPEPRSDMTRSMADHTMNALQQDEMAAMEKMNKAMMEGMMDPNPAMAWMKSMAAHHQGAIDMSKVVLRHIKDAEVAKEANKTIQDNETALKELQTTLVKEGNRR</sequence>
<proteinExistence type="predicted"/>
<accession>A0A933RUJ2</accession>
<gene>
    <name evidence="2" type="ORF">HZA66_05575</name>
</gene>
<dbReference type="AlphaFoldDB" id="A0A933RUJ2"/>
<name>A0A933RUJ2_RHOPL</name>
<dbReference type="Gene3D" id="1.20.1260.10">
    <property type="match status" value="1"/>
</dbReference>
<feature type="chain" id="PRO_5037026571" evidence="1">
    <location>
        <begin position="22"/>
        <end position="129"/>
    </location>
</feature>
<comment type="caution">
    <text evidence="2">The sequence shown here is derived from an EMBL/GenBank/DDBJ whole genome shotgun (WGS) entry which is preliminary data.</text>
</comment>
<dbReference type="InterPro" id="IPR012347">
    <property type="entry name" value="Ferritin-like"/>
</dbReference>
<protein>
    <submittedName>
        <fullName evidence="2">DUF305 domain-containing protein</fullName>
    </submittedName>
</protein>
<dbReference type="Proteomes" id="UP000782519">
    <property type="component" value="Unassembled WGS sequence"/>
</dbReference>
<dbReference type="EMBL" id="JACRJB010000014">
    <property type="protein sequence ID" value="MBI5128891.1"/>
    <property type="molecule type" value="Genomic_DNA"/>
</dbReference>
<reference evidence="2" key="1">
    <citation type="submission" date="2020-07" db="EMBL/GenBank/DDBJ databases">
        <title>Huge and variable diversity of episymbiotic CPR bacteria and DPANN archaea in groundwater ecosystems.</title>
        <authorList>
            <person name="He C.Y."/>
            <person name="Keren R."/>
            <person name="Whittaker M."/>
            <person name="Farag I.F."/>
            <person name="Doudna J."/>
            <person name="Cate J.H.D."/>
            <person name="Banfield J.F."/>
        </authorList>
    </citation>
    <scope>NUCLEOTIDE SEQUENCE</scope>
    <source>
        <strain evidence="2">NC_groundwater_1818_Pr3_B-0.1um_66_35</strain>
    </source>
</reference>
<evidence type="ECO:0000256" key="1">
    <source>
        <dbReference type="SAM" id="SignalP"/>
    </source>
</evidence>
<feature type="signal peptide" evidence="1">
    <location>
        <begin position="1"/>
        <end position="21"/>
    </location>
</feature>
<keyword evidence="1" id="KW-0732">Signal</keyword>